<dbReference type="GO" id="GO:0008270">
    <property type="term" value="F:zinc ion binding"/>
    <property type="evidence" value="ECO:0007669"/>
    <property type="project" value="UniProtKB-KW"/>
</dbReference>
<organism evidence="7">
    <name type="scientific">uncultured Sulfurovum sp</name>
    <dbReference type="NCBI Taxonomy" id="269237"/>
    <lineage>
        <taxon>Bacteria</taxon>
        <taxon>Pseudomonadati</taxon>
        <taxon>Campylobacterota</taxon>
        <taxon>Epsilonproteobacteria</taxon>
        <taxon>Campylobacterales</taxon>
        <taxon>Sulfurovaceae</taxon>
        <taxon>Sulfurovum</taxon>
        <taxon>environmental samples</taxon>
    </lineage>
</organism>
<dbReference type="PROSITE" id="PS51128">
    <property type="entry name" value="ZF_DKSA_2"/>
    <property type="match status" value="1"/>
</dbReference>
<dbReference type="Pfam" id="PF01258">
    <property type="entry name" value="zf-dskA_traR"/>
    <property type="match status" value="1"/>
</dbReference>
<feature type="domain" description="Zinc finger DksA/TraR C4-type" evidence="6">
    <location>
        <begin position="96"/>
        <end position="127"/>
    </location>
</feature>
<dbReference type="InterPro" id="IPR037187">
    <property type="entry name" value="DnaK_N"/>
</dbReference>
<name>A0A6S6U8B0_9BACT</name>
<gene>
    <name evidence="7" type="ORF">HELGO_WM6144</name>
</gene>
<evidence type="ECO:0000256" key="5">
    <source>
        <dbReference type="SAM" id="Coils"/>
    </source>
</evidence>
<proteinExistence type="predicted"/>
<evidence type="ECO:0000256" key="2">
    <source>
        <dbReference type="ARBA" id="ARBA00022771"/>
    </source>
</evidence>
<feature type="zinc finger region" description="dksA C4-type" evidence="4">
    <location>
        <begin position="101"/>
        <end position="125"/>
    </location>
</feature>
<dbReference type="PANTHER" id="PTHR33823">
    <property type="entry name" value="RNA POLYMERASE-BINDING TRANSCRIPTION FACTOR DKSA-RELATED"/>
    <property type="match status" value="1"/>
</dbReference>
<evidence type="ECO:0000259" key="6">
    <source>
        <dbReference type="Pfam" id="PF01258"/>
    </source>
</evidence>
<keyword evidence="5" id="KW-0175">Coiled coil</keyword>
<evidence type="ECO:0000256" key="4">
    <source>
        <dbReference type="PROSITE-ProRule" id="PRU00510"/>
    </source>
</evidence>
<dbReference type="PANTHER" id="PTHR33823:SF4">
    <property type="entry name" value="GENERAL STRESS PROTEIN 16O"/>
    <property type="match status" value="1"/>
</dbReference>
<accession>A0A6S6U8B0</accession>
<dbReference type="Gene3D" id="1.20.120.910">
    <property type="entry name" value="DksA, coiled-coil domain"/>
    <property type="match status" value="1"/>
</dbReference>
<evidence type="ECO:0000256" key="1">
    <source>
        <dbReference type="ARBA" id="ARBA00022723"/>
    </source>
</evidence>
<protein>
    <submittedName>
        <fullName evidence="7">Transcriptional regulator, TraR/DksA family</fullName>
    </submittedName>
</protein>
<keyword evidence="2" id="KW-0863">Zinc-finger</keyword>
<reference evidence="7" key="1">
    <citation type="submission" date="2020-01" db="EMBL/GenBank/DDBJ databases">
        <authorList>
            <person name="Meier V. D."/>
            <person name="Meier V D."/>
        </authorList>
    </citation>
    <scope>NUCLEOTIDE SEQUENCE</scope>
    <source>
        <strain evidence="7">HLG_WM_MAG_05</strain>
    </source>
</reference>
<dbReference type="NCBIfam" id="NF033459">
    <property type="entry name" value="DksA_like"/>
    <property type="match status" value="1"/>
</dbReference>
<dbReference type="SUPFAM" id="SSF57716">
    <property type="entry name" value="Glucocorticoid receptor-like (DNA-binding domain)"/>
    <property type="match status" value="1"/>
</dbReference>
<evidence type="ECO:0000313" key="7">
    <source>
        <dbReference type="EMBL" id="CAA6823816.1"/>
    </source>
</evidence>
<evidence type="ECO:0000256" key="3">
    <source>
        <dbReference type="ARBA" id="ARBA00022833"/>
    </source>
</evidence>
<dbReference type="InterPro" id="IPR000962">
    <property type="entry name" value="Znf_DskA_TraR"/>
</dbReference>
<dbReference type="SUPFAM" id="SSF109635">
    <property type="entry name" value="DnaK suppressor protein DksA, alpha-hairpin domain"/>
    <property type="match status" value="1"/>
</dbReference>
<keyword evidence="3" id="KW-0862">Zinc</keyword>
<sequence>MTRAIKNNYYNTLGQEELSEEELAFFQEALKIKKTKIEENLKNANQESSTQTQNRCQDEGDYASLEVINNINSLILKEQTITLNKINRSLNKIIIGTYGICSTCEEPINIERLKIKMFTEYCVPCREMMEKEK</sequence>
<keyword evidence="1" id="KW-0479">Metal-binding</keyword>
<dbReference type="AlphaFoldDB" id="A0A6S6U8B0"/>
<dbReference type="EMBL" id="CACVAU010000072">
    <property type="protein sequence ID" value="CAA6823816.1"/>
    <property type="molecule type" value="Genomic_DNA"/>
</dbReference>
<feature type="coiled-coil region" evidence="5">
    <location>
        <begin position="27"/>
        <end position="54"/>
    </location>
</feature>